<evidence type="ECO:0000313" key="2">
    <source>
        <dbReference type="EMBL" id="GAI18630.1"/>
    </source>
</evidence>
<evidence type="ECO:0000259" key="1">
    <source>
        <dbReference type="Pfam" id="PF03807"/>
    </source>
</evidence>
<dbReference type="EMBL" id="BARV01020864">
    <property type="protein sequence ID" value="GAI18630.1"/>
    <property type="molecule type" value="Genomic_DNA"/>
</dbReference>
<name>X1MV99_9ZZZZ</name>
<dbReference type="InterPro" id="IPR036291">
    <property type="entry name" value="NAD(P)-bd_dom_sf"/>
</dbReference>
<dbReference type="AlphaFoldDB" id="X1MV99"/>
<dbReference type="InterPro" id="IPR028939">
    <property type="entry name" value="P5C_Rdtase_cat_N"/>
</dbReference>
<gene>
    <name evidence="2" type="ORF">S06H3_34710</name>
</gene>
<proteinExistence type="predicted"/>
<protein>
    <recommendedName>
        <fullName evidence="1">Pyrroline-5-carboxylate reductase catalytic N-terminal domain-containing protein</fullName>
    </recommendedName>
</protein>
<sequence length="46" mass="5029">MISGKDIIILAIKPQTMKKVLSDIKDIISEKQLIISIAAATSTQFI</sequence>
<organism evidence="2">
    <name type="scientific">marine sediment metagenome</name>
    <dbReference type="NCBI Taxonomy" id="412755"/>
    <lineage>
        <taxon>unclassified sequences</taxon>
        <taxon>metagenomes</taxon>
        <taxon>ecological metagenomes</taxon>
    </lineage>
</organism>
<comment type="caution">
    <text evidence="2">The sequence shown here is derived from an EMBL/GenBank/DDBJ whole genome shotgun (WGS) entry which is preliminary data.</text>
</comment>
<feature type="domain" description="Pyrroline-5-carboxylate reductase catalytic N-terminal" evidence="1">
    <location>
        <begin position="2"/>
        <end position="39"/>
    </location>
</feature>
<dbReference type="Gene3D" id="3.40.50.720">
    <property type="entry name" value="NAD(P)-binding Rossmann-like Domain"/>
    <property type="match status" value="1"/>
</dbReference>
<dbReference type="SUPFAM" id="SSF51735">
    <property type="entry name" value="NAD(P)-binding Rossmann-fold domains"/>
    <property type="match status" value="1"/>
</dbReference>
<dbReference type="Pfam" id="PF03807">
    <property type="entry name" value="F420_oxidored"/>
    <property type="match status" value="1"/>
</dbReference>
<feature type="non-terminal residue" evidence="2">
    <location>
        <position position="46"/>
    </location>
</feature>
<reference evidence="2" key="1">
    <citation type="journal article" date="2014" name="Front. Microbiol.">
        <title>High frequency of phylogenetically diverse reductive dehalogenase-homologous genes in deep subseafloor sedimentary metagenomes.</title>
        <authorList>
            <person name="Kawai M."/>
            <person name="Futagami T."/>
            <person name="Toyoda A."/>
            <person name="Takaki Y."/>
            <person name="Nishi S."/>
            <person name="Hori S."/>
            <person name="Arai W."/>
            <person name="Tsubouchi T."/>
            <person name="Morono Y."/>
            <person name="Uchiyama I."/>
            <person name="Ito T."/>
            <person name="Fujiyama A."/>
            <person name="Inagaki F."/>
            <person name="Takami H."/>
        </authorList>
    </citation>
    <scope>NUCLEOTIDE SEQUENCE</scope>
    <source>
        <strain evidence="2">Expedition CK06-06</strain>
    </source>
</reference>
<accession>X1MV99</accession>